<accession>A0AAW2RFA6</accession>
<comment type="caution">
    <text evidence="2">The sequence shown here is derived from an EMBL/GenBank/DDBJ whole genome shotgun (WGS) entry which is preliminary data.</text>
</comment>
<dbReference type="AlphaFoldDB" id="A0AAW2RFA6"/>
<gene>
    <name evidence="2" type="ORF">Sradi_3176400</name>
</gene>
<sequence length="67" mass="7445">MGNLSRREGVGDRRPEREEKRVDNERPVREGDRVGDGDIWGGRKEGEIAMVEGKGLGRRGGGRIDNV</sequence>
<feature type="region of interest" description="Disordered" evidence="1">
    <location>
        <begin position="1"/>
        <end position="41"/>
    </location>
</feature>
<reference evidence="2" key="2">
    <citation type="journal article" date="2024" name="Plant">
        <title>Genomic evolution and insights into agronomic trait innovations of Sesamum species.</title>
        <authorList>
            <person name="Miao H."/>
            <person name="Wang L."/>
            <person name="Qu L."/>
            <person name="Liu H."/>
            <person name="Sun Y."/>
            <person name="Le M."/>
            <person name="Wang Q."/>
            <person name="Wei S."/>
            <person name="Zheng Y."/>
            <person name="Lin W."/>
            <person name="Duan Y."/>
            <person name="Cao H."/>
            <person name="Xiong S."/>
            <person name="Wang X."/>
            <person name="Wei L."/>
            <person name="Li C."/>
            <person name="Ma Q."/>
            <person name="Ju M."/>
            <person name="Zhao R."/>
            <person name="Li G."/>
            <person name="Mu C."/>
            <person name="Tian Q."/>
            <person name="Mei H."/>
            <person name="Zhang T."/>
            <person name="Gao T."/>
            <person name="Zhang H."/>
        </authorList>
    </citation>
    <scope>NUCLEOTIDE SEQUENCE</scope>
    <source>
        <strain evidence="2">G02</strain>
    </source>
</reference>
<name>A0AAW2RFA6_SESRA</name>
<reference evidence="2" key="1">
    <citation type="submission" date="2020-06" db="EMBL/GenBank/DDBJ databases">
        <authorList>
            <person name="Li T."/>
            <person name="Hu X."/>
            <person name="Zhang T."/>
            <person name="Song X."/>
            <person name="Zhang H."/>
            <person name="Dai N."/>
            <person name="Sheng W."/>
            <person name="Hou X."/>
            <person name="Wei L."/>
        </authorList>
    </citation>
    <scope>NUCLEOTIDE SEQUENCE</scope>
    <source>
        <strain evidence="2">G02</strain>
        <tissue evidence="2">Leaf</tissue>
    </source>
</reference>
<evidence type="ECO:0000256" key="1">
    <source>
        <dbReference type="SAM" id="MobiDB-lite"/>
    </source>
</evidence>
<proteinExistence type="predicted"/>
<protein>
    <submittedName>
        <fullName evidence="2">Uncharacterized protein</fullName>
    </submittedName>
</protein>
<organism evidence="2">
    <name type="scientific">Sesamum radiatum</name>
    <name type="common">Black benniseed</name>
    <dbReference type="NCBI Taxonomy" id="300843"/>
    <lineage>
        <taxon>Eukaryota</taxon>
        <taxon>Viridiplantae</taxon>
        <taxon>Streptophyta</taxon>
        <taxon>Embryophyta</taxon>
        <taxon>Tracheophyta</taxon>
        <taxon>Spermatophyta</taxon>
        <taxon>Magnoliopsida</taxon>
        <taxon>eudicotyledons</taxon>
        <taxon>Gunneridae</taxon>
        <taxon>Pentapetalae</taxon>
        <taxon>asterids</taxon>
        <taxon>lamiids</taxon>
        <taxon>Lamiales</taxon>
        <taxon>Pedaliaceae</taxon>
        <taxon>Sesamum</taxon>
    </lineage>
</organism>
<dbReference type="EMBL" id="JACGWJ010000013">
    <property type="protein sequence ID" value="KAL0378709.1"/>
    <property type="molecule type" value="Genomic_DNA"/>
</dbReference>
<evidence type="ECO:0000313" key="2">
    <source>
        <dbReference type="EMBL" id="KAL0378709.1"/>
    </source>
</evidence>